<evidence type="ECO:0000259" key="8">
    <source>
        <dbReference type="PROSITE" id="PS50893"/>
    </source>
</evidence>
<feature type="transmembrane region" description="Helical" evidence="7">
    <location>
        <begin position="125"/>
        <end position="145"/>
    </location>
</feature>
<keyword evidence="3" id="KW-0547">Nucleotide-binding</keyword>
<evidence type="ECO:0000256" key="6">
    <source>
        <dbReference type="ARBA" id="ARBA00023136"/>
    </source>
</evidence>
<evidence type="ECO:0000256" key="7">
    <source>
        <dbReference type="SAM" id="Phobius"/>
    </source>
</evidence>
<dbReference type="InterPro" id="IPR011527">
    <property type="entry name" value="ABC1_TM_dom"/>
</dbReference>
<dbReference type="RefSeq" id="WP_211545830.1">
    <property type="nucleotide sequence ID" value="NZ_JAGTUF010000001.1"/>
</dbReference>
<dbReference type="SUPFAM" id="SSF52540">
    <property type="entry name" value="P-loop containing nucleoside triphosphate hydrolases"/>
    <property type="match status" value="1"/>
</dbReference>
<evidence type="ECO:0000313" key="10">
    <source>
        <dbReference type="EMBL" id="MBR9970327.1"/>
    </source>
</evidence>
<dbReference type="Gene3D" id="1.20.1560.10">
    <property type="entry name" value="ABC transporter type 1, transmembrane domain"/>
    <property type="match status" value="1"/>
</dbReference>
<dbReference type="InterPro" id="IPR027417">
    <property type="entry name" value="P-loop_NTPase"/>
</dbReference>
<gene>
    <name evidence="10" type="ORF">KEC16_01200</name>
</gene>
<dbReference type="SMART" id="SM00382">
    <property type="entry name" value="AAA"/>
    <property type="match status" value="1"/>
</dbReference>
<keyword evidence="6 7" id="KW-0472">Membrane</keyword>
<keyword evidence="4" id="KW-0067">ATP-binding</keyword>
<dbReference type="Pfam" id="PF00005">
    <property type="entry name" value="ABC_tran"/>
    <property type="match status" value="1"/>
</dbReference>
<evidence type="ECO:0000256" key="4">
    <source>
        <dbReference type="ARBA" id="ARBA00022840"/>
    </source>
</evidence>
<evidence type="ECO:0000259" key="9">
    <source>
        <dbReference type="PROSITE" id="PS50929"/>
    </source>
</evidence>
<proteinExistence type="predicted"/>
<comment type="subcellular location">
    <subcellularLocation>
        <location evidence="1">Cell membrane</location>
        <topology evidence="1">Multi-pass membrane protein</topology>
    </subcellularLocation>
</comment>
<evidence type="ECO:0000256" key="3">
    <source>
        <dbReference type="ARBA" id="ARBA00022741"/>
    </source>
</evidence>
<dbReference type="EMBL" id="JAGTUF010000001">
    <property type="protein sequence ID" value="MBR9970327.1"/>
    <property type="molecule type" value="Genomic_DNA"/>
</dbReference>
<keyword evidence="5 7" id="KW-1133">Transmembrane helix</keyword>
<feature type="transmembrane region" description="Helical" evidence="7">
    <location>
        <begin position="266"/>
        <end position="291"/>
    </location>
</feature>
<feature type="domain" description="ABC transporter" evidence="8">
    <location>
        <begin position="330"/>
        <end position="542"/>
    </location>
</feature>
<evidence type="ECO:0000313" key="11">
    <source>
        <dbReference type="Proteomes" id="UP000680714"/>
    </source>
</evidence>
<evidence type="ECO:0000256" key="5">
    <source>
        <dbReference type="ARBA" id="ARBA00022989"/>
    </source>
</evidence>
<sequence length="542" mass="59884">MHILRLLNTGTATGFRRILVVTCLAGLANAGVLGMINQAAEQTALNQPIGTDVLLLYICLAIFFFLADRASLREANRLVQHKLESLRLRIVGKIRSVDLRTLENLGHGEIFATIAQEINHLSQTLPLLVSAAQSAFLLVFCLLYIALLSFWAFLVVGGFIALGLAVFWWRRLSLDQALAQIHGQEAEMLDNLAHFTKGFQEIRLNADKNDALFTRFTQVVDDLQTQVVGIGRKWVVLLQFSNAFLYALVGVVIFILPLFFQGYTDVIYKITAAAIFCVGPVTAITAAAPLYAKADLGLGHVARLERRLSQGRMATPPVLTGSAFSGFSTIACQDLHFAYRDETGEAVFTAGPFDLTLQRGETVFLVGGNGSGKSTAMKLICGLYAADAGAISVDGVVIDADNRQDYRELFAAIFTDFHLFDGLYGLADRDKAEVERLLTRMELNGKVSFADGRFSTTSLSTGQRKRLALIVAMLEDRDVYMFDEWAADQDSHFRDIFYTQLLPELKSRGKTVLAVTHDDRYWSHCDRRLTMDLGVLTAGTRT</sequence>
<accession>A0ABS5I7C0</accession>
<feature type="transmembrane region" description="Helical" evidence="7">
    <location>
        <begin position="243"/>
        <end position="260"/>
    </location>
</feature>
<keyword evidence="11" id="KW-1185">Reference proteome</keyword>
<comment type="caution">
    <text evidence="10">The sequence shown here is derived from an EMBL/GenBank/DDBJ whole genome shotgun (WGS) entry which is preliminary data.</text>
</comment>
<dbReference type="InterPro" id="IPR036640">
    <property type="entry name" value="ABC1_TM_sf"/>
</dbReference>
<dbReference type="SUPFAM" id="SSF90123">
    <property type="entry name" value="ABC transporter transmembrane region"/>
    <property type="match status" value="1"/>
</dbReference>
<feature type="transmembrane region" description="Helical" evidence="7">
    <location>
        <begin position="151"/>
        <end position="169"/>
    </location>
</feature>
<reference evidence="10 11" key="1">
    <citation type="submission" date="2021-04" db="EMBL/GenBank/DDBJ databases">
        <title>Magnetospirillum sulfuroxidans sp. nov., a facultative chemolithoautotrophic sulfur-oxidizing alphaproteobacterium isolated from freshwater sediment and proposals for Paramagetospirillum gen. nov., and Magnetospirillaceae fam. nov.</title>
        <authorList>
            <person name="Koziaeva V."/>
            <person name="Geelhoed J.S."/>
            <person name="Sorokin D.Y."/>
            <person name="Grouzdev D.S."/>
        </authorList>
    </citation>
    <scope>NUCLEOTIDE SEQUENCE [LARGE SCALE GENOMIC DNA]</scope>
    <source>
        <strain evidence="10 11">J10</strain>
    </source>
</reference>
<dbReference type="PROSITE" id="PS50893">
    <property type="entry name" value="ABC_TRANSPORTER_2"/>
    <property type="match status" value="1"/>
</dbReference>
<evidence type="ECO:0000256" key="1">
    <source>
        <dbReference type="ARBA" id="ARBA00004651"/>
    </source>
</evidence>
<dbReference type="InterPro" id="IPR005898">
    <property type="entry name" value="Cyc_pep_transpt_SyrD/YojI"/>
</dbReference>
<evidence type="ECO:0000256" key="2">
    <source>
        <dbReference type="ARBA" id="ARBA00022692"/>
    </source>
</evidence>
<dbReference type="PROSITE" id="PS50929">
    <property type="entry name" value="ABC_TM1F"/>
    <property type="match status" value="1"/>
</dbReference>
<feature type="domain" description="ABC transmembrane type-1" evidence="9">
    <location>
        <begin position="19"/>
        <end position="293"/>
    </location>
</feature>
<dbReference type="InterPro" id="IPR039421">
    <property type="entry name" value="Type_1_exporter"/>
</dbReference>
<dbReference type="PANTHER" id="PTHR24221">
    <property type="entry name" value="ATP-BINDING CASSETTE SUB-FAMILY B"/>
    <property type="match status" value="1"/>
</dbReference>
<dbReference type="InterPro" id="IPR003439">
    <property type="entry name" value="ABC_transporter-like_ATP-bd"/>
</dbReference>
<dbReference type="InterPro" id="IPR003593">
    <property type="entry name" value="AAA+_ATPase"/>
</dbReference>
<organism evidence="10 11">
    <name type="scientific">Magnetospirillum sulfuroxidans</name>
    <dbReference type="NCBI Taxonomy" id="611300"/>
    <lineage>
        <taxon>Bacteria</taxon>
        <taxon>Pseudomonadati</taxon>
        <taxon>Pseudomonadota</taxon>
        <taxon>Alphaproteobacteria</taxon>
        <taxon>Rhodospirillales</taxon>
        <taxon>Rhodospirillaceae</taxon>
        <taxon>Magnetospirillum</taxon>
    </lineage>
</organism>
<dbReference type="Proteomes" id="UP000680714">
    <property type="component" value="Unassembled WGS sequence"/>
</dbReference>
<dbReference type="NCBIfam" id="TIGR01194">
    <property type="entry name" value="cyc_pep_trnsptr"/>
    <property type="match status" value="1"/>
</dbReference>
<keyword evidence="2 7" id="KW-0812">Transmembrane</keyword>
<name>A0ABS5I7C0_9PROT</name>
<dbReference type="Gene3D" id="3.40.50.300">
    <property type="entry name" value="P-loop containing nucleotide triphosphate hydrolases"/>
    <property type="match status" value="1"/>
</dbReference>
<dbReference type="PANTHER" id="PTHR24221:SF654">
    <property type="entry name" value="ATP-BINDING CASSETTE SUB-FAMILY B MEMBER 6"/>
    <property type="match status" value="1"/>
</dbReference>
<protein>
    <submittedName>
        <fullName evidence="10">Cyclic peptide export ABC transporter</fullName>
    </submittedName>
</protein>
<feature type="transmembrane region" description="Helical" evidence="7">
    <location>
        <begin position="54"/>
        <end position="72"/>
    </location>
</feature>